<evidence type="ECO:0000256" key="6">
    <source>
        <dbReference type="ARBA" id="ARBA00023242"/>
    </source>
</evidence>
<keyword evidence="10" id="KW-1185">Reference proteome</keyword>
<feature type="compositionally biased region" description="Low complexity" evidence="7">
    <location>
        <begin position="518"/>
        <end position="547"/>
    </location>
</feature>
<dbReference type="OMA" id="QMSPHHQ"/>
<feature type="region of interest" description="Disordered" evidence="7">
    <location>
        <begin position="728"/>
        <end position="776"/>
    </location>
</feature>
<gene>
    <name evidence="9" type="ORF">NAEGRDRAFT_56811</name>
</gene>
<feature type="region of interest" description="Disordered" evidence="7">
    <location>
        <begin position="596"/>
        <end position="643"/>
    </location>
</feature>
<feature type="region of interest" description="Disordered" evidence="7">
    <location>
        <begin position="210"/>
        <end position="350"/>
    </location>
</feature>
<dbReference type="EMBL" id="GG738848">
    <property type="protein sequence ID" value="EFC49200.1"/>
    <property type="molecule type" value="Genomic_DNA"/>
</dbReference>
<dbReference type="RefSeq" id="XP_002681944.1">
    <property type="nucleotide sequence ID" value="XM_002681898.1"/>
</dbReference>
<dbReference type="Pfam" id="PF02042">
    <property type="entry name" value="RWP-RK"/>
    <property type="match status" value="1"/>
</dbReference>
<dbReference type="OrthoDB" id="6270329at2759"/>
<dbReference type="VEuPathDB" id="AmoebaDB:NAEGRDRAFT_56811"/>
<dbReference type="PROSITE" id="PS51519">
    <property type="entry name" value="RWP_RK"/>
    <property type="match status" value="1"/>
</dbReference>
<feature type="compositionally biased region" description="Basic residues" evidence="7">
    <location>
        <begin position="316"/>
        <end position="335"/>
    </location>
</feature>
<evidence type="ECO:0000259" key="8">
    <source>
        <dbReference type="PROSITE" id="PS51519"/>
    </source>
</evidence>
<sequence length="795" mass="88990">MVNFTTFVKSKRKRKKDITFQDIQENFDLPIKEAADALQISLTQLKRICRENDIPRWPYRKLQALQNKLQDLQDSLAQADELTKQRTQSKIDSIHEEIKFIRAYPKTIIESGGNGGKRNSITKSKRWSLPSMMSGDSMSSCGSGASTSNILDQTFGGANSAANRRSQNEEEFFKDLQQRLSKQYGGMPAGLMGHEEEEDIDEDEIIGDADEDEDAENNKKQSAAKTNNRNKRFSMPSLSHNNSNNSSSSNILNSLTPKSSTANHSTSAFTTVNSNTNHHQLHHHQQQQWNTSNNNNNQFSYPTPSTTTNNATNNIIHHHPIGNQYPHHHHHHPQPHHVGSPPQHMTVQHQHHSYVTHPQQTTSNSGHSHAYPPMESQGHYGVVSSHHQLHHSHHHQHQPQQQPIYHNVIGGNSGGGQLYNHNNVNVPTQSVSPPQHYPTNYQANQHQPLNNVGHLPNSSTQNYQQQGMQGHQVINPQPNQNNIVSQPVGFGHPQHVTTSSAPPQNDPNNQAAIHSLHHQPLNSPSSSSTTRESGLPSRQHDFFSSGFSHHHTPFSHSNRPRSLNISTPSSDSYGFTKYLHQNGNYLPSLAQVLKENESDRMQDSPIAVNEPSPFSTRPTLPPVNRSFDQPPDLPNDSQRSDASKISQALSILKKKNTNASSTSALPQSSSAGNLEQIPSSSFDNFQYSGYGGNNTHRENLHYLRKGVHSTEFEYPPLQQYYQQYPDQFMGSQPLTSTTHFTQQQIDPNSPTSKGIDDKNSKSTNGGKENSSSGGSKLSFLENLFRKKIPFIRKRK</sequence>
<evidence type="ECO:0000256" key="1">
    <source>
        <dbReference type="ARBA" id="ARBA00004049"/>
    </source>
</evidence>
<dbReference type="GO" id="GO:0003700">
    <property type="term" value="F:DNA-binding transcription factor activity"/>
    <property type="evidence" value="ECO:0007669"/>
    <property type="project" value="InterPro"/>
</dbReference>
<dbReference type="PANTHER" id="PTHR46373">
    <property type="entry name" value="PROTEIN RKD4"/>
    <property type="match status" value="1"/>
</dbReference>
<dbReference type="GO" id="GO:0003677">
    <property type="term" value="F:DNA binding"/>
    <property type="evidence" value="ECO:0007669"/>
    <property type="project" value="UniProtKB-KW"/>
</dbReference>
<keyword evidence="3" id="KW-0175">Coiled coil</keyword>
<dbReference type="AlphaFoldDB" id="D2V1Q1"/>
<evidence type="ECO:0000313" key="10">
    <source>
        <dbReference type="Proteomes" id="UP000006671"/>
    </source>
</evidence>
<feature type="compositionally biased region" description="Polar residues" evidence="7">
    <location>
        <begin position="419"/>
        <end position="460"/>
    </location>
</feature>
<feature type="region of interest" description="Disordered" evidence="7">
    <location>
        <begin position="656"/>
        <end position="677"/>
    </location>
</feature>
<evidence type="ECO:0000256" key="3">
    <source>
        <dbReference type="ARBA" id="ARBA00023054"/>
    </source>
</evidence>
<dbReference type="InterPro" id="IPR003035">
    <property type="entry name" value="RWP-RK_dom"/>
</dbReference>
<feature type="domain" description="RWP-RK" evidence="8">
    <location>
        <begin position="5"/>
        <end position="85"/>
    </location>
</feature>
<feature type="region of interest" description="Disordered" evidence="7">
    <location>
        <begin position="383"/>
        <end position="568"/>
    </location>
</feature>
<feature type="compositionally biased region" description="Polar residues" evidence="7">
    <location>
        <begin position="256"/>
        <end position="277"/>
    </location>
</feature>
<feature type="compositionally biased region" description="Low complexity" evidence="7">
    <location>
        <begin position="761"/>
        <end position="776"/>
    </location>
</feature>
<dbReference type="STRING" id="5762.D2V1Q1"/>
<dbReference type="InterPro" id="IPR044607">
    <property type="entry name" value="RKD-like"/>
</dbReference>
<feature type="compositionally biased region" description="Low complexity" evidence="7">
    <location>
        <begin position="461"/>
        <end position="488"/>
    </location>
</feature>
<name>D2V1Q1_NAEGR</name>
<evidence type="ECO:0000256" key="2">
    <source>
        <dbReference type="ARBA" id="ARBA00023015"/>
    </source>
</evidence>
<dbReference type="eggNOG" id="ENOG502SENJ">
    <property type="taxonomic scope" value="Eukaryota"/>
</dbReference>
<dbReference type="PANTHER" id="PTHR46373:SF2">
    <property type="entry name" value="RWP-RK DOMAIN-CONTAINING PROTEIN"/>
    <property type="match status" value="1"/>
</dbReference>
<evidence type="ECO:0000256" key="5">
    <source>
        <dbReference type="ARBA" id="ARBA00023163"/>
    </source>
</evidence>
<protein>
    <submittedName>
        <fullName evidence="9">RWP-RK domain-containing protein</fullName>
    </submittedName>
</protein>
<accession>D2V1Q1</accession>
<keyword evidence="6" id="KW-0539">Nucleus</keyword>
<evidence type="ECO:0000256" key="4">
    <source>
        <dbReference type="ARBA" id="ARBA00023125"/>
    </source>
</evidence>
<keyword evidence="4" id="KW-0238">DNA-binding</keyword>
<feature type="compositionally biased region" description="Low complexity" evidence="7">
    <location>
        <begin position="237"/>
        <end position="255"/>
    </location>
</feature>
<evidence type="ECO:0000256" key="7">
    <source>
        <dbReference type="SAM" id="MobiDB-lite"/>
    </source>
</evidence>
<dbReference type="Proteomes" id="UP000006671">
    <property type="component" value="Unassembled WGS sequence"/>
</dbReference>
<dbReference type="KEGG" id="ngr:NAEGRDRAFT_56811"/>
<keyword evidence="2" id="KW-0805">Transcription regulation</keyword>
<organism evidence="10">
    <name type="scientific">Naegleria gruberi</name>
    <name type="common">Amoeba</name>
    <dbReference type="NCBI Taxonomy" id="5762"/>
    <lineage>
        <taxon>Eukaryota</taxon>
        <taxon>Discoba</taxon>
        <taxon>Heterolobosea</taxon>
        <taxon>Tetramitia</taxon>
        <taxon>Eutetramitia</taxon>
        <taxon>Vahlkampfiidae</taxon>
        <taxon>Naegleria</taxon>
    </lineage>
</organism>
<feature type="compositionally biased region" description="Polar residues" evidence="7">
    <location>
        <begin position="729"/>
        <end position="752"/>
    </location>
</feature>
<evidence type="ECO:0000313" key="9">
    <source>
        <dbReference type="EMBL" id="EFC49200.1"/>
    </source>
</evidence>
<reference evidence="9 10" key="1">
    <citation type="journal article" date="2010" name="Cell">
        <title>The genome of Naegleria gruberi illuminates early eukaryotic versatility.</title>
        <authorList>
            <person name="Fritz-Laylin L.K."/>
            <person name="Prochnik S.E."/>
            <person name="Ginger M.L."/>
            <person name="Dacks J.B."/>
            <person name="Carpenter M.L."/>
            <person name="Field M.C."/>
            <person name="Kuo A."/>
            <person name="Paredez A."/>
            <person name="Chapman J."/>
            <person name="Pham J."/>
            <person name="Shu S."/>
            <person name="Neupane R."/>
            <person name="Cipriano M."/>
            <person name="Mancuso J."/>
            <person name="Tu H."/>
            <person name="Salamov A."/>
            <person name="Lindquist E."/>
            <person name="Shapiro H."/>
            <person name="Lucas S."/>
            <person name="Grigoriev I.V."/>
            <person name="Cande W.Z."/>
            <person name="Fulton C."/>
            <person name="Rokhsar D.S."/>
            <person name="Dawson S.C."/>
        </authorList>
    </citation>
    <scope>NUCLEOTIDE SEQUENCE [LARGE SCALE GENOMIC DNA]</scope>
    <source>
        <strain evidence="9 10">NEG-M</strain>
    </source>
</reference>
<dbReference type="GeneID" id="8850020"/>
<feature type="compositionally biased region" description="Low complexity" evidence="7">
    <location>
        <begin position="659"/>
        <end position="671"/>
    </location>
</feature>
<feature type="compositionally biased region" description="Basic residues" evidence="7">
    <location>
        <begin position="387"/>
        <end position="397"/>
    </location>
</feature>
<feature type="compositionally biased region" description="Polar residues" evidence="7">
    <location>
        <begin position="495"/>
        <end position="512"/>
    </location>
</feature>
<dbReference type="InParanoid" id="D2V1Q1"/>
<proteinExistence type="predicted"/>
<keyword evidence="5" id="KW-0804">Transcription</keyword>
<feature type="compositionally biased region" description="Low complexity" evidence="7">
    <location>
        <begin position="286"/>
        <end position="315"/>
    </location>
</feature>
<comment type="function">
    <text evidence="1">Putative transcription factor.</text>
</comment>